<evidence type="ECO:0000256" key="3">
    <source>
        <dbReference type="ARBA" id="ARBA00022692"/>
    </source>
</evidence>
<dbReference type="Gene3D" id="1.20.1070.10">
    <property type="entry name" value="Rhodopsin 7-helix transmembrane proteins"/>
    <property type="match status" value="1"/>
</dbReference>
<evidence type="ECO:0000256" key="1">
    <source>
        <dbReference type="ARBA" id="ARBA00004651"/>
    </source>
</evidence>
<sequence length="258" mass="28864">MAQVGNGSANSTQTTDSSIIVTYSVVASFAALLCIFGLLGNAVVIWILSFRLKRTKYTVYILNLGIADFIYLLFVAVVMLLMVSQMVRGQYHSATLLFALEIMYDFGYAASMLFLTAISVERCLSVLFPIWYKCYRPKHLSSFSCGFIWMLAVLLSLLDNFVCPANSFMTMTKECTGVQVFSTVLTFVFIIPLMLLSSFILIYVVKSTSKKSRPPKIYVAIILTVMVFLISVAPIRLLCYYYPVNPEIMFAVNNPACS</sequence>
<protein>
    <recommendedName>
        <fullName evidence="12">G-protein coupled receptors family 1 profile domain-containing protein</fullName>
    </recommendedName>
</protein>
<evidence type="ECO:0000256" key="9">
    <source>
        <dbReference type="ARBA" id="ARBA00061394"/>
    </source>
</evidence>
<dbReference type="InterPro" id="IPR017452">
    <property type="entry name" value="GPCR_Rhodpsn_7TM"/>
</dbReference>
<dbReference type="PRINTS" id="PR00237">
    <property type="entry name" value="GPCRRHODOPSN"/>
</dbReference>
<gene>
    <name evidence="13" type="ORF">GDO54_007459</name>
</gene>
<dbReference type="GO" id="GO:0004930">
    <property type="term" value="F:G protein-coupled receptor activity"/>
    <property type="evidence" value="ECO:0007669"/>
    <property type="project" value="UniProtKB-KW"/>
</dbReference>
<proteinExistence type="inferred from homology"/>
<reference evidence="13" key="1">
    <citation type="thesis" date="2020" institute="ProQuest LLC" country="789 East Eisenhower Parkway, Ann Arbor, MI, USA">
        <title>Comparative Genomics and Chromosome Evolution.</title>
        <authorList>
            <person name="Mudd A.B."/>
        </authorList>
    </citation>
    <scope>NUCLEOTIDE SEQUENCE</scope>
    <source>
        <strain evidence="13">1538</strain>
        <tissue evidence="13">Blood</tissue>
    </source>
</reference>
<feature type="transmembrane region" description="Helical" evidence="11">
    <location>
        <begin position="20"/>
        <end position="48"/>
    </location>
</feature>
<keyword evidence="4 11" id="KW-1133">Transmembrane helix</keyword>
<dbReference type="InterPro" id="IPR026234">
    <property type="entry name" value="MRGPCRFAMILY"/>
</dbReference>
<organism evidence="13 14">
    <name type="scientific">Pyxicephalus adspersus</name>
    <name type="common">African bullfrog</name>
    <dbReference type="NCBI Taxonomy" id="30357"/>
    <lineage>
        <taxon>Eukaryota</taxon>
        <taxon>Metazoa</taxon>
        <taxon>Chordata</taxon>
        <taxon>Craniata</taxon>
        <taxon>Vertebrata</taxon>
        <taxon>Euteleostomi</taxon>
        <taxon>Amphibia</taxon>
        <taxon>Batrachia</taxon>
        <taxon>Anura</taxon>
        <taxon>Neobatrachia</taxon>
        <taxon>Ranoidea</taxon>
        <taxon>Pyxicephalidae</taxon>
        <taxon>Pyxicephalinae</taxon>
        <taxon>Pyxicephalus</taxon>
    </lineage>
</organism>
<dbReference type="PANTHER" id="PTHR11334">
    <property type="entry name" value="MAS-RELATED G-PROTEIN COUPLED RECEPTOR"/>
    <property type="match status" value="1"/>
</dbReference>
<feature type="transmembrane region" description="Helical" evidence="11">
    <location>
        <begin position="140"/>
        <end position="158"/>
    </location>
</feature>
<name>A0AAV3AJM4_PYXAD</name>
<evidence type="ECO:0000256" key="11">
    <source>
        <dbReference type="SAM" id="Phobius"/>
    </source>
</evidence>
<evidence type="ECO:0000256" key="6">
    <source>
        <dbReference type="ARBA" id="ARBA00023136"/>
    </source>
</evidence>
<evidence type="ECO:0000256" key="4">
    <source>
        <dbReference type="ARBA" id="ARBA00022989"/>
    </source>
</evidence>
<keyword evidence="6 11" id="KW-0472">Membrane</keyword>
<dbReference type="FunFam" id="1.20.1070.10:FF:000193">
    <property type="entry name" value="Mas-related G-protein coupled receptor member E"/>
    <property type="match status" value="1"/>
</dbReference>
<evidence type="ECO:0000256" key="5">
    <source>
        <dbReference type="ARBA" id="ARBA00023040"/>
    </source>
</evidence>
<dbReference type="SUPFAM" id="SSF81321">
    <property type="entry name" value="Family A G protein-coupled receptor-like"/>
    <property type="match status" value="1"/>
</dbReference>
<feature type="transmembrane region" description="Helical" evidence="11">
    <location>
        <begin position="106"/>
        <end position="128"/>
    </location>
</feature>
<keyword evidence="3 10" id="KW-0812">Transmembrane</keyword>
<evidence type="ECO:0000259" key="12">
    <source>
        <dbReference type="PROSITE" id="PS50262"/>
    </source>
</evidence>
<feature type="transmembrane region" description="Helical" evidence="11">
    <location>
        <begin position="60"/>
        <end position="86"/>
    </location>
</feature>
<dbReference type="InterPro" id="IPR000276">
    <property type="entry name" value="GPCR_Rhodpsn"/>
</dbReference>
<evidence type="ECO:0000256" key="8">
    <source>
        <dbReference type="ARBA" id="ARBA00023224"/>
    </source>
</evidence>
<keyword evidence="2" id="KW-1003">Cell membrane</keyword>
<keyword evidence="7 10" id="KW-0675">Receptor</keyword>
<accession>A0AAV3AJM4</accession>
<evidence type="ECO:0000256" key="10">
    <source>
        <dbReference type="RuleBase" id="RU000688"/>
    </source>
</evidence>
<feature type="transmembrane region" description="Helical" evidence="11">
    <location>
        <begin position="217"/>
        <end position="243"/>
    </location>
</feature>
<evidence type="ECO:0000313" key="13">
    <source>
        <dbReference type="EMBL" id="DBA31666.1"/>
    </source>
</evidence>
<dbReference type="EMBL" id="DYDO01000002">
    <property type="protein sequence ID" value="DBA31666.1"/>
    <property type="molecule type" value="Genomic_DNA"/>
</dbReference>
<evidence type="ECO:0000313" key="14">
    <source>
        <dbReference type="Proteomes" id="UP001181693"/>
    </source>
</evidence>
<dbReference type="PANTHER" id="PTHR11334:SF67">
    <property type="entry name" value="MAS1 PROTO-ONCOGENE LIKE, G PROTEIN-COUPLED RECEPTOR"/>
    <property type="match status" value="1"/>
</dbReference>
<dbReference type="PROSITE" id="PS50262">
    <property type="entry name" value="G_PROTEIN_RECEP_F1_2"/>
    <property type="match status" value="1"/>
</dbReference>
<feature type="transmembrane region" description="Helical" evidence="11">
    <location>
        <begin position="178"/>
        <end position="205"/>
    </location>
</feature>
<feature type="domain" description="G-protein coupled receptors family 1 profile" evidence="12">
    <location>
        <begin position="40"/>
        <end position="258"/>
    </location>
</feature>
<comment type="subcellular location">
    <subcellularLocation>
        <location evidence="1">Cell membrane</location>
        <topology evidence="1">Multi-pass membrane protein</topology>
    </subcellularLocation>
</comment>
<dbReference type="Proteomes" id="UP001181693">
    <property type="component" value="Unassembled WGS sequence"/>
</dbReference>
<comment type="similarity">
    <text evidence="9">Belongs to the G-protein coupled receptor 1 family. Mas subfamily.</text>
</comment>
<dbReference type="PRINTS" id="PR02108">
    <property type="entry name" value="MRGPCRFAMILY"/>
</dbReference>
<evidence type="ECO:0000256" key="2">
    <source>
        <dbReference type="ARBA" id="ARBA00022475"/>
    </source>
</evidence>
<keyword evidence="14" id="KW-1185">Reference proteome</keyword>
<keyword evidence="8 10" id="KW-0807">Transducer</keyword>
<dbReference type="Pfam" id="PF00001">
    <property type="entry name" value="7tm_1"/>
    <property type="match status" value="1"/>
</dbReference>
<comment type="caution">
    <text evidence="13">The sequence shown here is derived from an EMBL/GenBank/DDBJ whole genome shotgun (WGS) entry which is preliminary data.</text>
</comment>
<dbReference type="AlphaFoldDB" id="A0AAV3AJM4"/>
<dbReference type="PROSITE" id="PS00237">
    <property type="entry name" value="G_PROTEIN_RECEP_F1_1"/>
    <property type="match status" value="1"/>
</dbReference>
<keyword evidence="5 10" id="KW-0297">G-protein coupled receptor</keyword>
<dbReference type="GO" id="GO:0005886">
    <property type="term" value="C:plasma membrane"/>
    <property type="evidence" value="ECO:0007669"/>
    <property type="project" value="UniProtKB-SubCell"/>
</dbReference>
<evidence type="ECO:0000256" key="7">
    <source>
        <dbReference type="ARBA" id="ARBA00023170"/>
    </source>
</evidence>